<comment type="caution">
    <text evidence="3">Lacks conserved residue(s) required for the propagation of feature annotation.</text>
</comment>
<evidence type="ECO:0000256" key="4">
    <source>
        <dbReference type="SAM" id="MobiDB-lite"/>
    </source>
</evidence>
<dbReference type="InterPro" id="IPR022682">
    <property type="entry name" value="Calpain_domain_III"/>
</dbReference>
<dbReference type="Pfam" id="PF01067">
    <property type="entry name" value="Calpain_III"/>
    <property type="match status" value="1"/>
</dbReference>
<dbReference type="GO" id="GO:0005737">
    <property type="term" value="C:cytoplasm"/>
    <property type="evidence" value="ECO:0007669"/>
    <property type="project" value="TreeGrafter"/>
</dbReference>
<dbReference type="Ensembl" id="ENSSGRT00000051786.1">
    <property type="protein sequence ID" value="ENSSGRP00000048449.1"/>
    <property type="gene ID" value="ENSSGRG00000025822.1"/>
</dbReference>
<dbReference type="PANTHER" id="PTHR10183:SF302">
    <property type="entry name" value="CALPAIN-14"/>
    <property type="match status" value="1"/>
</dbReference>
<dbReference type="SUPFAM" id="SSF49758">
    <property type="entry name" value="Calpain large subunit, middle domain (domain III)"/>
    <property type="match status" value="1"/>
</dbReference>
<dbReference type="PROSITE" id="PS50203">
    <property type="entry name" value="CALPAIN_CAT"/>
    <property type="match status" value="1"/>
</dbReference>
<dbReference type="GO" id="GO:0004198">
    <property type="term" value="F:calcium-dependent cysteine-type endopeptidase activity"/>
    <property type="evidence" value="ECO:0007669"/>
    <property type="project" value="InterPro"/>
</dbReference>
<dbReference type="AlphaFoldDB" id="A0A672NE41"/>
<evidence type="ECO:0000313" key="6">
    <source>
        <dbReference type="Ensembl" id="ENSSGRP00000048449.1"/>
    </source>
</evidence>
<feature type="active site" evidence="2">
    <location>
        <position position="104"/>
    </location>
</feature>
<comment type="similarity">
    <text evidence="1">Belongs to the peptidase C2 family.</text>
</comment>
<evidence type="ECO:0000256" key="2">
    <source>
        <dbReference type="PIRSR" id="PIRSR622684-1"/>
    </source>
</evidence>
<dbReference type="Gene3D" id="2.60.120.380">
    <property type="match status" value="1"/>
</dbReference>
<feature type="active site" evidence="2">
    <location>
        <position position="291"/>
    </location>
</feature>
<dbReference type="Pfam" id="PF00648">
    <property type="entry name" value="Peptidase_C2"/>
    <property type="match status" value="1"/>
</dbReference>
<dbReference type="CDD" id="cd00044">
    <property type="entry name" value="CysPc"/>
    <property type="match status" value="1"/>
</dbReference>
<dbReference type="SUPFAM" id="SSF54001">
    <property type="entry name" value="Cysteine proteinases"/>
    <property type="match status" value="1"/>
</dbReference>
<accession>A0A672NE41</accession>
<dbReference type="SMART" id="SM00230">
    <property type="entry name" value="CysPc"/>
    <property type="match status" value="1"/>
</dbReference>
<dbReference type="PANTHER" id="PTHR10183">
    <property type="entry name" value="CALPAIN"/>
    <property type="match status" value="1"/>
</dbReference>
<sequence length="482" mass="55107">MPPPHVHHDRTTEHNEGSPTNPVRFLGQDYQNLLQKSLRRNELYTDELFPPNSSSIGTLNKEADLDYTNVIWKRPAVLSPGKPFFTVDGMSRFDYEQGSKLGNCWFLASIGALTSKDKETSFMTKYIINQVIPAGQTFSNNYAGIFHFRFWRFGKWIDVVIDDLLPTNDDKLIFVGSKTSNEFWPALLEKAYAKVCGSYADLDGGFMSEALMDFTGGVHMEFVLNEAPAYLWDIMDRAAKSQTLMGCASYHWETREAVSSNGIVGGVITTVGFVEQVMSEGNPVHLVRVLNPWGNTEWKGDWSDDLDICCLYPDFLDRSSGCHWKSQRNFGQWIAGTTAGGSMDNMETFWKNPQFRVRIEELSEDCTHEEGAENILVSLMQNHEKRNRSSQNNLMIGFYVFKSGKFSAEFFNDKRPVKMKSFQNLREVMGFFWLEPGEYLIVPCTEKPGETASFILSIFLKHETHFDQRFFKEPSLSYLFVI</sequence>
<protein>
    <recommendedName>
        <fullName evidence="5">Calpain catalytic domain-containing protein</fullName>
    </recommendedName>
</protein>
<evidence type="ECO:0000259" key="5">
    <source>
        <dbReference type="PROSITE" id="PS50203"/>
    </source>
</evidence>
<keyword evidence="7" id="KW-1185">Reference proteome</keyword>
<dbReference type="InParanoid" id="A0A672NE41"/>
<feature type="domain" description="Calpain catalytic" evidence="5">
    <location>
        <begin position="43"/>
        <end position="350"/>
    </location>
</feature>
<dbReference type="SMART" id="SM00720">
    <property type="entry name" value="calpain_III"/>
    <property type="match status" value="1"/>
</dbReference>
<reference evidence="6" key="1">
    <citation type="submission" date="2025-08" db="UniProtKB">
        <authorList>
            <consortium name="Ensembl"/>
        </authorList>
    </citation>
    <scope>IDENTIFICATION</scope>
</reference>
<dbReference type="InterPro" id="IPR038765">
    <property type="entry name" value="Papain-like_cys_pep_sf"/>
</dbReference>
<name>A0A672NE41_SINGR</name>
<evidence type="ECO:0000256" key="3">
    <source>
        <dbReference type="PROSITE-ProRule" id="PRU00239"/>
    </source>
</evidence>
<proteinExistence type="inferred from homology"/>
<dbReference type="InterPro" id="IPR001300">
    <property type="entry name" value="Peptidase_C2_calpain_cat"/>
</dbReference>
<dbReference type="InterPro" id="IPR022684">
    <property type="entry name" value="Calpain_cysteine_protease"/>
</dbReference>
<dbReference type="OMA" id="NIWINQS"/>
<evidence type="ECO:0000256" key="1">
    <source>
        <dbReference type="ARBA" id="ARBA00007623"/>
    </source>
</evidence>
<reference evidence="6" key="2">
    <citation type="submission" date="2025-09" db="UniProtKB">
        <authorList>
            <consortium name="Ensembl"/>
        </authorList>
    </citation>
    <scope>IDENTIFICATION</scope>
</reference>
<dbReference type="GO" id="GO:0006508">
    <property type="term" value="P:proteolysis"/>
    <property type="evidence" value="ECO:0007669"/>
    <property type="project" value="InterPro"/>
</dbReference>
<feature type="region of interest" description="Disordered" evidence="4">
    <location>
        <begin position="1"/>
        <end position="23"/>
    </location>
</feature>
<organism evidence="6 7">
    <name type="scientific">Sinocyclocheilus grahami</name>
    <name type="common">Dianchi golden-line fish</name>
    <name type="synonym">Barbus grahami</name>
    <dbReference type="NCBI Taxonomy" id="75366"/>
    <lineage>
        <taxon>Eukaryota</taxon>
        <taxon>Metazoa</taxon>
        <taxon>Chordata</taxon>
        <taxon>Craniata</taxon>
        <taxon>Vertebrata</taxon>
        <taxon>Euteleostomi</taxon>
        <taxon>Actinopterygii</taxon>
        <taxon>Neopterygii</taxon>
        <taxon>Teleostei</taxon>
        <taxon>Ostariophysi</taxon>
        <taxon>Cypriniformes</taxon>
        <taxon>Cyprinidae</taxon>
        <taxon>Cyprininae</taxon>
        <taxon>Sinocyclocheilus</taxon>
    </lineage>
</organism>
<dbReference type="InterPro" id="IPR036213">
    <property type="entry name" value="Calpain_III_sf"/>
</dbReference>
<dbReference type="Gene3D" id="3.90.70.10">
    <property type="entry name" value="Cysteine proteinases"/>
    <property type="match status" value="1"/>
</dbReference>
<dbReference type="PRINTS" id="PR00704">
    <property type="entry name" value="CALPAIN"/>
</dbReference>
<evidence type="ECO:0000313" key="7">
    <source>
        <dbReference type="Proteomes" id="UP000472262"/>
    </source>
</evidence>
<dbReference type="InterPro" id="IPR022683">
    <property type="entry name" value="Calpain_III"/>
</dbReference>
<dbReference type="Proteomes" id="UP000472262">
    <property type="component" value="Unassembled WGS sequence"/>
</dbReference>